<keyword evidence="2" id="KW-1185">Reference proteome</keyword>
<dbReference type="InterPro" id="IPR029033">
    <property type="entry name" value="His_PPase_superfam"/>
</dbReference>
<dbReference type="Pfam" id="PF00300">
    <property type="entry name" value="His_Phos_1"/>
    <property type="match status" value="1"/>
</dbReference>
<dbReference type="Gene3D" id="3.40.50.1240">
    <property type="entry name" value="Phosphoglycerate mutase-like"/>
    <property type="match status" value="1"/>
</dbReference>
<evidence type="ECO:0000313" key="2">
    <source>
        <dbReference type="Proteomes" id="UP000598032"/>
    </source>
</evidence>
<sequence>MNLRLLLISHAATAAQRAGRIPGAAADADPLDARGIAETAAARSKLGLPDDVASFVSPAACARETAQALGLTATTVEQSLADMNYGRWHGQKLVEIANEAPQDLAAWTSDPAAAPHGGESFSQLVSRVGQWLDTLDVAGTDNASLHPRNVVAVTHGPVLRAAIVHALGASPTVFSRIEIAPLSAVELRRSLRRGWTWWPASS</sequence>
<gene>
    <name evidence="1" type="ORF">LMG28140_05047</name>
</gene>
<protein>
    <recommendedName>
        <fullName evidence="3">Phosphoglycerate mutase</fullName>
    </recommendedName>
</protein>
<dbReference type="SMART" id="SM00855">
    <property type="entry name" value="PGAM"/>
    <property type="match status" value="1"/>
</dbReference>
<dbReference type="EMBL" id="CAJHCP010000012">
    <property type="protein sequence ID" value="CAD6551823.1"/>
    <property type="molecule type" value="Genomic_DNA"/>
</dbReference>
<comment type="caution">
    <text evidence="1">The sequence shown here is derived from an EMBL/GenBank/DDBJ whole genome shotgun (WGS) entry which is preliminary data.</text>
</comment>
<dbReference type="InterPro" id="IPR013078">
    <property type="entry name" value="His_Pase_superF_clade-1"/>
</dbReference>
<name>A0ABM8P063_9BURK</name>
<proteinExistence type="predicted"/>
<evidence type="ECO:0000313" key="1">
    <source>
        <dbReference type="EMBL" id="CAD6551823.1"/>
    </source>
</evidence>
<evidence type="ECO:0008006" key="3">
    <source>
        <dbReference type="Google" id="ProtNLM"/>
    </source>
</evidence>
<reference evidence="1 2" key="1">
    <citation type="submission" date="2020-10" db="EMBL/GenBank/DDBJ databases">
        <authorList>
            <person name="Peeters C."/>
        </authorList>
    </citation>
    <scope>NUCLEOTIDE SEQUENCE [LARGE SCALE GENOMIC DNA]</scope>
    <source>
        <strain evidence="1 2">LMG 28140</strain>
    </source>
</reference>
<dbReference type="SUPFAM" id="SSF53254">
    <property type="entry name" value="Phosphoglycerate mutase-like"/>
    <property type="match status" value="1"/>
</dbReference>
<dbReference type="Proteomes" id="UP000598032">
    <property type="component" value="Unassembled WGS sequence"/>
</dbReference>
<accession>A0ABM8P063</accession>
<organism evidence="1 2">
    <name type="scientific">Paraburkholderia metrosideri</name>
    <dbReference type="NCBI Taxonomy" id="580937"/>
    <lineage>
        <taxon>Bacteria</taxon>
        <taxon>Pseudomonadati</taxon>
        <taxon>Pseudomonadota</taxon>
        <taxon>Betaproteobacteria</taxon>
        <taxon>Burkholderiales</taxon>
        <taxon>Burkholderiaceae</taxon>
        <taxon>Paraburkholderia</taxon>
    </lineage>
</organism>
<dbReference type="RefSeq" id="WP_201644982.1">
    <property type="nucleotide sequence ID" value="NZ_CAJHCP010000012.1"/>
</dbReference>